<accession>A0A2H1VVQ2</accession>
<protein>
    <submittedName>
        <fullName evidence="1">SFRICE_030858</fullName>
    </submittedName>
</protein>
<dbReference type="AlphaFoldDB" id="A0A2H1VVQ2"/>
<proteinExistence type="predicted"/>
<reference evidence="1" key="1">
    <citation type="submission" date="2016-07" db="EMBL/GenBank/DDBJ databases">
        <authorList>
            <person name="Bretaudeau A."/>
        </authorList>
    </citation>
    <scope>NUCLEOTIDE SEQUENCE</scope>
    <source>
        <strain evidence="1">Rice</strain>
        <tissue evidence="1">Whole body</tissue>
    </source>
</reference>
<dbReference type="EMBL" id="ODYU01004728">
    <property type="protein sequence ID" value="SOQ44915.1"/>
    <property type="molecule type" value="Genomic_DNA"/>
</dbReference>
<sequence>MYTSVALNIIFYIFIKINSCSLVSLKLENDWTDLPNFGLKLLFVDVQEKFKRRPNYPFPNVPNTRFPNLTWIPNPRKAGNALVTPLEFQVSMGGGDCLPSDEPSALLPAYSIKKNVLKGCKF</sequence>
<evidence type="ECO:0000313" key="1">
    <source>
        <dbReference type="EMBL" id="SOQ44915.1"/>
    </source>
</evidence>
<organism evidence="1">
    <name type="scientific">Spodoptera frugiperda</name>
    <name type="common">Fall armyworm</name>
    <dbReference type="NCBI Taxonomy" id="7108"/>
    <lineage>
        <taxon>Eukaryota</taxon>
        <taxon>Metazoa</taxon>
        <taxon>Ecdysozoa</taxon>
        <taxon>Arthropoda</taxon>
        <taxon>Hexapoda</taxon>
        <taxon>Insecta</taxon>
        <taxon>Pterygota</taxon>
        <taxon>Neoptera</taxon>
        <taxon>Endopterygota</taxon>
        <taxon>Lepidoptera</taxon>
        <taxon>Glossata</taxon>
        <taxon>Ditrysia</taxon>
        <taxon>Noctuoidea</taxon>
        <taxon>Noctuidae</taxon>
        <taxon>Amphipyrinae</taxon>
        <taxon>Spodoptera</taxon>
    </lineage>
</organism>
<name>A0A2H1VVQ2_SPOFR</name>
<gene>
    <name evidence="1" type="ORF">SFRICE_030858</name>
</gene>